<evidence type="ECO:0000313" key="2">
    <source>
        <dbReference type="Proteomes" id="UP000653358"/>
    </source>
</evidence>
<protein>
    <submittedName>
        <fullName evidence="1">Uncharacterized protein</fullName>
    </submittedName>
</protein>
<gene>
    <name evidence="1" type="ORF">GH807_02940</name>
</gene>
<dbReference type="Proteomes" id="UP000653358">
    <property type="component" value="Unassembled WGS sequence"/>
</dbReference>
<keyword evidence="2" id="KW-1185">Reference proteome</keyword>
<accession>A0ABR6WHS0</accession>
<dbReference type="EMBL" id="WJBB01000002">
    <property type="protein sequence ID" value="MBC3796008.1"/>
    <property type="molecule type" value="Genomic_DNA"/>
</dbReference>
<organism evidence="1 2">
    <name type="scientific">Acetobacterium tundrae</name>
    <dbReference type="NCBI Taxonomy" id="132932"/>
    <lineage>
        <taxon>Bacteria</taxon>
        <taxon>Bacillati</taxon>
        <taxon>Bacillota</taxon>
        <taxon>Clostridia</taxon>
        <taxon>Eubacteriales</taxon>
        <taxon>Eubacteriaceae</taxon>
        <taxon>Acetobacterium</taxon>
    </lineage>
</organism>
<dbReference type="RefSeq" id="WP_148602661.1">
    <property type="nucleotide sequence ID" value="NZ_RXYB01000003.1"/>
</dbReference>
<evidence type="ECO:0000313" key="1">
    <source>
        <dbReference type="EMBL" id="MBC3796008.1"/>
    </source>
</evidence>
<reference evidence="1 2" key="1">
    <citation type="journal article" date="2020" name="mSystems">
        <title>Defining Genomic and Predicted Metabolic Features of the Acetobacterium Genus.</title>
        <authorList>
            <person name="Ross D.E."/>
            <person name="Marshall C.W."/>
            <person name="Gulliver D."/>
            <person name="May H.D."/>
            <person name="Norman R.S."/>
        </authorList>
    </citation>
    <scope>NUCLEOTIDE SEQUENCE [LARGE SCALE GENOMIC DNA]</scope>
    <source>
        <strain evidence="1 2">DSM 9173</strain>
    </source>
</reference>
<comment type="caution">
    <text evidence="1">The sequence shown here is derived from an EMBL/GenBank/DDBJ whole genome shotgun (WGS) entry which is preliminary data.</text>
</comment>
<proteinExistence type="predicted"/>
<name>A0ABR6WHS0_9FIRM</name>
<sequence length="148" mass="17236">MNKMQIIMETRFLDIARAIEEYTESGNKDVFICNVDKKNEIDRDLRIICAGILGLKNVIINRSGNNSWYAEAIYENQEGVMIKKVGFLDKENFKIVEEGSGPSVVNYTKNLTVKENKKIYELLTTLPLKRTRKLKRLKEDYEKNKNQI</sequence>